<evidence type="ECO:0000313" key="1">
    <source>
        <dbReference type="EMBL" id="KRM10563.1"/>
    </source>
</evidence>
<dbReference type="eggNOG" id="COG2755">
    <property type="taxonomic scope" value="Bacteria"/>
</dbReference>
<dbReference type="EMBL" id="AZGF01000027">
    <property type="protein sequence ID" value="KRM10563.1"/>
    <property type="molecule type" value="Genomic_DNA"/>
</dbReference>
<dbReference type="InterPro" id="IPR036514">
    <property type="entry name" value="SGNH_hydro_sf"/>
</dbReference>
<dbReference type="CDD" id="cd00229">
    <property type="entry name" value="SGNH_hydrolase"/>
    <property type="match status" value="1"/>
</dbReference>
<accession>A0A0R1W547</accession>
<protein>
    <recommendedName>
        <fullName evidence="3">SGNH hydrolase-type esterase domain-containing protein</fullName>
    </recommendedName>
</protein>
<dbReference type="PATRIC" id="fig|1423807.3.peg.1185"/>
<dbReference type="Proteomes" id="UP000051820">
    <property type="component" value="Unassembled WGS sequence"/>
</dbReference>
<evidence type="ECO:0008006" key="3">
    <source>
        <dbReference type="Google" id="ProtNLM"/>
    </source>
</evidence>
<reference evidence="1 2" key="1">
    <citation type="journal article" date="2015" name="Genome Announc.">
        <title>Expanding the biotechnology potential of lactobacilli through comparative genomics of 213 strains and associated genera.</title>
        <authorList>
            <person name="Sun Z."/>
            <person name="Harris H.M."/>
            <person name="McCann A."/>
            <person name="Guo C."/>
            <person name="Argimon S."/>
            <person name="Zhang W."/>
            <person name="Yang X."/>
            <person name="Jeffery I.B."/>
            <person name="Cooney J.C."/>
            <person name="Kagawa T.F."/>
            <person name="Liu W."/>
            <person name="Song Y."/>
            <person name="Salvetti E."/>
            <person name="Wrobel A."/>
            <person name="Rasinkangas P."/>
            <person name="Parkhill J."/>
            <person name="Rea M.C."/>
            <person name="O'Sullivan O."/>
            <person name="Ritari J."/>
            <person name="Douillard F.P."/>
            <person name="Paul Ross R."/>
            <person name="Yang R."/>
            <person name="Briner A.E."/>
            <person name="Felis G.E."/>
            <person name="de Vos W.M."/>
            <person name="Barrangou R."/>
            <person name="Klaenhammer T.R."/>
            <person name="Caufield P.W."/>
            <person name="Cui Y."/>
            <person name="Zhang H."/>
            <person name="O'Toole P.W."/>
        </authorList>
    </citation>
    <scope>NUCLEOTIDE SEQUENCE [LARGE SCALE GENOMIC DNA]</scope>
    <source>
        <strain evidence="1 2">DSM 5007</strain>
    </source>
</reference>
<name>A0A0R1W547_9LACO</name>
<comment type="caution">
    <text evidence="1">The sequence shown here is derived from an EMBL/GenBank/DDBJ whole genome shotgun (WGS) entry which is preliminary data.</text>
</comment>
<organism evidence="1 2">
    <name type="scientific">Paucilactobacillus suebicus DSM 5007 = KCTC 3549</name>
    <dbReference type="NCBI Taxonomy" id="1423807"/>
    <lineage>
        <taxon>Bacteria</taxon>
        <taxon>Bacillati</taxon>
        <taxon>Bacillota</taxon>
        <taxon>Bacilli</taxon>
        <taxon>Lactobacillales</taxon>
        <taxon>Lactobacillaceae</taxon>
        <taxon>Paucilactobacillus</taxon>
    </lineage>
</organism>
<dbReference type="SUPFAM" id="SSF52266">
    <property type="entry name" value="SGNH hydrolase"/>
    <property type="match status" value="1"/>
</dbReference>
<evidence type="ECO:0000313" key="2">
    <source>
        <dbReference type="Proteomes" id="UP000051820"/>
    </source>
</evidence>
<dbReference type="RefSeq" id="WP_010623133.1">
    <property type="nucleotide sequence ID" value="NZ_AZGF01000027.1"/>
</dbReference>
<sequence>MNKNLAITAAVGAGIVACKFAPRPMKAMILGNRSLFDASRETLNPQSPLFGKKIGFLGSSITYGAASHGSSFVEYLQARDGVIPTKSAVSGTTLAGHESQTYVSRLIHDFDTNDHYDLFVCQLSTNDERFGKVMGAHTPASQTGNFDTNSTLGAIEFICQYINENFHCPILFYTCVRKAGSSYGDLVANLDELQLKWHFDILDLWSNPVIKSLNKSTPYAMLDDAHPTKLGYQKIWTPLFEQAIENMIAHQKE</sequence>
<keyword evidence="2" id="KW-1185">Reference proteome</keyword>
<dbReference type="STRING" id="1423807.FD16_GL001165"/>
<dbReference type="OrthoDB" id="2394030at2"/>
<dbReference type="PROSITE" id="PS51257">
    <property type="entry name" value="PROKAR_LIPOPROTEIN"/>
    <property type="match status" value="1"/>
</dbReference>
<proteinExistence type="predicted"/>
<gene>
    <name evidence="1" type="ORF">FD16_GL001165</name>
</gene>
<dbReference type="Gene3D" id="3.40.50.1110">
    <property type="entry name" value="SGNH hydrolase"/>
    <property type="match status" value="1"/>
</dbReference>
<dbReference type="AlphaFoldDB" id="A0A0R1W547"/>